<dbReference type="GO" id="GO:0072659">
    <property type="term" value="P:protein localization to plasma membrane"/>
    <property type="evidence" value="ECO:0007669"/>
    <property type="project" value="Ensembl"/>
</dbReference>
<feature type="transmembrane region" description="Helical" evidence="7">
    <location>
        <begin position="524"/>
        <end position="551"/>
    </location>
</feature>
<sequence length="700" mass="79685">MSTCGFRVGTNLWRLRSALPRLLLGLGLLVGLQGPPCAAFYLPGLAPVNFCEADRETAACKSSIALFVNRLDSVESVLPYEYNTFDFCQDSEKKSPSENLGQVLFGEQITSSPYQFSFNKTETCVKVCVKSYDIANEDQMKKLAFLKKGIELSYQHHWIIDNMPVIWCRDMEDGQKYCTPGFPIGCFITEGGLSKDACVINSEFNKNNSFYLFNHVDITLTYHRESERNGGIARLVTARLDPKSYNRSDENHITCDGPPMEIPGEYTDKLNITYTYSVKFEENKRVKWASRWDYILESMPHTNIQWFSIMNSFFIVLFLSGMVATVILRTLYRDIIRYNQMTSSEEAQDEFGWKLVHGDVFRPPRYGMLLSVFLGQGIQVLIMTFITLFLACLGFLSASKRGALMTCAIVLWVLLGTPAGYVSAKMYKTFKGVNWNTNFLLTALLCPGIVVIDLFTMNIILWVEGSSAAISFGTLISILAVWFGISVPLTFFGAYFGSKKKFGSPVHINQIPRHVPLQTFSTKALFGIILGGILPFGCIFIQLFFILNSIWSHQIYFMFGFLFLVFIILLITCSEATVLLCYFHLCAEGSHLETQHPKFLLGASHISTLCLATTKIPDFQKDYHWWWRAFFTSSFTAVYFFMYAIYYFFTKLQITGMASTVLYFGYTMIMVLIFFLFTGTIGFFSCFWFVTKIYSVVKVD</sequence>
<dbReference type="ExpressionAtlas" id="F7DHH9">
    <property type="expression patterns" value="baseline"/>
</dbReference>
<dbReference type="GO" id="GO:0045747">
    <property type="term" value="P:positive regulation of Notch signaling pathway"/>
    <property type="evidence" value="ECO:0007669"/>
    <property type="project" value="Ensembl"/>
</dbReference>
<dbReference type="GO" id="GO:0005886">
    <property type="term" value="C:plasma membrane"/>
    <property type="evidence" value="ECO:0007669"/>
    <property type="project" value="Ensembl"/>
</dbReference>
<evidence type="ECO:0000313" key="9">
    <source>
        <dbReference type="Proteomes" id="UP000002281"/>
    </source>
</evidence>
<dbReference type="PANTHER" id="PTHR10766:SF176">
    <property type="entry name" value="TRANSMEMBRANE 9 SUPERFAMILY MEMBER"/>
    <property type="match status" value="1"/>
</dbReference>
<evidence type="ECO:0000256" key="4">
    <source>
        <dbReference type="ARBA" id="ARBA00022729"/>
    </source>
</evidence>
<proteinExistence type="inferred from homology"/>
<keyword evidence="9" id="KW-1185">Reference proteome</keyword>
<dbReference type="PANTHER" id="PTHR10766">
    <property type="entry name" value="TRANSMEMBRANE 9 SUPERFAMILY PROTEIN"/>
    <property type="match status" value="1"/>
</dbReference>
<evidence type="ECO:0000313" key="8">
    <source>
        <dbReference type="Ensembl" id="ENSECAP00000005748.3"/>
    </source>
</evidence>
<reference evidence="8" key="2">
    <citation type="submission" date="2025-08" db="UniProtKB">
        <authorList>
            <consortium name="Ensembl"/>
        </authorList>
    </citation>
    <scope>IDENTIFICATION</scope>
    <source>
        <strain evidence="8">Thoroughbred</strain>
    </source>
</reference>
<dbReference type="InterPro" id="IPR004240">
    <property type="entry name" value="EMP70"/>
</dbReference>
<dbReference type="GO" id="GO:0016020">
    <property type="term" value="C:membrane"/>
    <property type="evidence" value="ECO:0000318"/>
    <property type="project" value="GO_Central"/>
</dbReference>
<feature type="transmembrane region" description="Helical" evidence="7">
    <location>
        <begin position="402"/>
        <end position="427"/>
    </location>
</feature>
<feature type="transmembrane region" description="Helical" evidence="7">
    <location>
        <begin position="557"/>
        <end position="587"/>
    </location>
</feature>
<keyword evidence="5 7" id="KW-1133">Transmembrane helix</keyword>
<feature type="transmembrane region" description="Helical" evidence="7">
    <location>
        <begin position="306"/>
        <end position="332"/>
    </location>
</feature>
<feature type="transmembrane region" description="Helical" evidence="7">
    <location>
        <begin position="372"/>
        <end position="396"/>
    </location>
</feature>
<feature type="transmembrane region" description="Helical" evidence="7">
    <location>
        <begin position="469"/>
        <end position="496"/>
    </location>
</feature>
<dbReference type="Pfam" id="PF02990">
    <property type="entry name" value="EMP70"/>
    <property type="match status" value="1"/>
</dbReference>
<evidence type="ECO:0000256" key="1">
    <source>
        <dbReference type="ARBA" id="ARBA00004141"/>
    </source>
</evidence>
<evidence type="ECO:0000256" key="5">
    <source>
        <dbReference type="ARBA" id="ARBA00022989"/>
    </source>
</evidence>
<feature type="transmembrane region" description="Helical" evidence="7">
    <location>
        <begin position="661"/>
        <end position="690"/>
    </location>
</feature>
<keyword evidence="6 7" id="KW-0472">Membrane</keyword>
<keyword evidence="4" id="KW-0732">Signal</keyword>
<keyword evidence="3 7" id="KW-0812">Transmembrane</keyword>
<gene>
    <name evidence="8" type="primary">TM9SF5</name>
</gene>
<dbReference type="GO" id="GO:0022605">
    <property type="term" value="P:mammalian oogenesis stage"/>
    <property type="evidence" value="ECO:0007669"/>
    <property type="project" value="Ensembl"/>
</dbReference>
<comment type="subcellular location">
    <subcellularLocation>
        <location evidence="1">Membrane</location>
        <topology evidence="1">Multi-pass membrane protein</topology>
    </subcellularLocation>
</comment>
<protein>
    <recommendedName>
        <fullName evidence="7">Transmembrane 9 superfamily member</fullName>
    </recommendedName>
</protein>
<dbReference type="GeneTree" id="ENSGT00940000163390"/>
<evidence type="ECO:0000256" key="7">
    <source>
        <dbReference type="RuleBase" id="RU363079"/>
    </source>
</evidence>
<accession>F7DHH9</accession>
<dbReference type="GO" id="GO:0031398">
    <property type="term" value="P:positive regulation of protein ubiquitination"/>
    <property type="evidence" value="ECO:0007669"/>
    <property type="project" value="Ensembl"/>
</dbReference>
<dbReference type="Proteomes" id="UP000002281">
    <property type="component" value="Chromosome X"/>
</dbReference>
<evidence type="ECO:0000256" key="3">
    <source>
        <dbReference type="ARBA" id="ARBA00022692"/>
    </source>
</evidence>
<reference evidence="8" key="3">
    <citation type="submission" date="2025-09" db="UniProtKB">
        <authorList>
            <consortium name="Ensembl"/>
        </authorList>
    </citation>
    <scope>IDENTIFICATION</scope>
    <source>
        <strain evidence="8">Thoroughbred</strain>
    </source>
</reference>
<reference evidence="8 9" key="1">
    <citation type="journal article" date="2009" name="Science">
        <title>Genome sequence, comparative analysis, and population genetics of the domestic horse.</title>
        <authorList>
            <consortium name="Broad Institute Genome Sequencing Platform"/>
            <consortium name="Broad Institute Whole Genome Assembly Team"/>
            <person name="Wade C.M."/>
            <person name="Giulotto E."/>
            <person name="Sigurdsson S."/>
            <person name="Zoli M."/>
            <person name="Gnerre S."/>
            <person name="Imsland F."/>
            <person name="Lear T.L."/>
            <person name="Adelson D.L."/>
            <person name="Bailey E."/>
            <person name="Bellone R.R."/>
            <person name="Bloecker H."/>
            <person name="Distl O."/>
            <person name="Edgar R.C."/>
            <person name="Garber M."/>
            <person name="Leeb T."/>
            <person name="Mauceli E."/>
            <person name="MacLeod J.N."/>
            <person name="Penedo M.C.T."/>
            <person name="Raison J.M."/>
            <person name="Sharpe T."/>
            <person name="Vogel J."/>
            <person name="Andersson L."/>
            <person name="Antczak D.F."/>
            <person name="Biagi T."/>
            <person name="Binns M.M."/>
            <person name="Chowdhary B.P."/>
            <person name="Coleman S.J."/>
            <person name="Della Valle G."/>
            <person name="Fryc S."/>
            <person name="Guerin G."/>
            <person name="Hasegawa T."/>
            <person name="Hill E.W."/>
            <person name="Jurka J."/>
            <person name="Kiialainen A."/>
            <person name="Lindgren G."/>
            <person name="Liu J."/>
            <person name="Magnani E."/>
            <person name="Mickelson J.R."/>
            <person name="Murray J."/>
            <person name="Nergadze S.G."/>
            <person name="Onofrio R."/>
            <person name="Pedroni S."/>
            <person name="Piras M.F."/>
            <person name="Raudsepp T."/>
            <person name="Rocchi M."/>
            <person name="Roeed K.H."/>
            <person name="Ryder O.A."/>
            <person name="Searle S."/>
            <person name="Skow L."/>
            <person name="Swinburne J.E."/>
            <person name="Syvaenen A.C."/>
            <person name="Tozaki T."/>
            <person name="Valberg S.J."/>
            <person name="Vaudin M."/>
            <person name="White J.R."/>
            <person name="Zody M.C."/>
            <person name="Lander E.S."/>
            <person name="Lindblad-Toh K."/>
        </authorList>
    </citation>
    <scope>NUCLEOTIDE SEQUENCE [LARGE SCALE GENOMIC DNA]</scope>
    <source>
        <strain evidence="8 9">Thoroughbred</strain>
    </source>
</reference>
<organism evidence="8 9">
    <name type="scientific">Equus caballus</name>
    <name type="common">Horse</name>
    <dbReference type="NCBI Taxonomy" id="9796"/>
    <lineage>
        <taxon>Eukaryota</taxon>
        <taxon>Metazoa</taxon>
        <taxon>Chordata</taxon>
        <taxon>Craniata</taxon>
        <taxon>Vertebrata</taxon>
        <taxon>Euteleostomi</taxon>
        <taxon>Mammalia</taxon>
        <taxon>Eutheria</taxon>
        <taxon>Laurasiatheria</taxon>
        <taxon>Perissodactyla</taxon>
        <taxon>Equidae</taxon>
        <taxon>Equus</taxon>
    </lineage>
</organism>
<dbReference type="Bgee" id="ENSECAG00000007282">
    <property type="expression patterns" value="Expressed in oviduct epithelium and 20 other cell types or tissues"/>
</dbReference>
<dbReference type="HOGENOM" id="CLU_010714_4_1_1"/>
<comment type="similarity">
    <text evidence="2 7">Belongs to the nonaspanin (TM9SF) (TC 9.A.2) family.</text>
</comment>
<feature type="transmembrane region" description="Helical" evidence="7">
    <location>
        <begin position="629"/>
        <end position="649"/>
    </location>
</feature>
<dbReference type="Ensembl" id="ENSECAT00000007785.3">
    <property type="protein sequence ID" value="ENSECAP00000005748.3"/>
    <property type="gene ID" value="ENSECAG00000007282.4"/>
</dbReference>
<name>F7DHH9_HORSE</name>
<dbReference type="AlphaFoldDB" id="F7DHH9"/>
<feature type="transmembrane region" description="Helical" evidence="7">
    <location>
        <begin position="439"/>
        <end position="463"/>
    </location>
</feature>
<evidence type="ECO:0000256" key="6">
    <source>
        <dbReference type="ARBA" id="ARBA00023136"/>
    </source>
</evidence>
<dbReference type="GO" id="GO:0072657">
    <property type="term" value="P:protein localization to membrane"/>
    <property type="evidence" value="ECO:0000318"/>
    <property type="project" value="GO_Central"/>
</dbReference>
<evidence type="ECO:0000256" key="2">
    <source>
        <dbReference type="ARBA" id="ARBA00005227"/>
    </source>
</evidence>